<comment type="caution">
    <text evidence="1">The sequence shown here is derived from an EMBL/GenBank/DDBJ whole genome shotgun (WGS) entry which is preliminary data.</text>
</comment>
<name>A0ACB9YCR7_PLABR</name>
<accession>A0ACB9YCR7</accession>
<evidence type="ECO:0000313" key="1">
    <source>
        <dbReference type="EMBL" id="KAI4839740.1"/>
    </source>
</evidence>
<organism evidence="1 2">
    <name type="scientific">Plasmodium brasilianum</name>
    <dbReference type="NCBI Taxonomy" id="5824"/>
    <lineage>
        <taxon>Eukaryota</taxon>
        <taxon>Sar</taxon>
        <taxon>Alveolata</taxon>
        <taxon>Apicomplexa</taxon>
        <taxon>Aconoidasida</taxon>
        <taxon>Haemosporida</taxon>
        <taxon>Plasmodiidae</taxon>
        <taxon>Plasmodium</taxon>
        <taxon>Plasmodium (Plasmodium)</taxon>
    </lineage>
</organism>
<dbReference type="Proteomes" id="UP001056978">
    <property type="component" value="Chromosome 6"/>
</dbReference>
<proteinExistence type="predicted"/>
<protein>
    <submittedName>
        <fullName evidence="1">Uncharacterized protein</fullName>
    </submittedName>
</protein>
<gene>
    <name evidence="1" type="ORF">MKS88_001641</name>
</gene>
<evidence type="ECO:0000313" key="2">
    <source>
        <dbReference type="Proteomes" id="UP001056978"/>
    </source>
</evidence>
<sequence>MFTTSEDPHLGNLLDINAISHVKLAIKSIILELFGLVMLLKVHYKILKVIHNTQLFILKTDIRWEEYTENIFAFRFLNLLLYVMQPSQTKKYEFSLKVLKISNFLANLTYSSNSSLQF</sequence>
<dbReference type="EMBL" id="CM043774">
    <property type="protein sequence ID" value="KAI4839740.1"/>
    <property type="molecule type" value="Genomic_DNA"/>
</dbReference>
<keyword evidence="2" id="KW-1185">Reference proteome</keyword>
<reference evidence="1" key="1">
    <citation type="submission" date="2022-06" db="EMBL/GenBank/DDBJ databases">
        <title>The First Complete Genome of the Simian Malaria Parasite Plasmodium brasilianum.</title>
        <authorList>
            <person name="Bajic M."/>
            <person name="Ravishankar S."/>
        </authorList>
    </citation>
    <scope>NUCLEOTIDE SEQUENCE</scope>
    <source>
        <strain evidence="1">Bolivian I</strain>
    </source>
</reference>